<sequence>MRNSVLSRLREMLLRKEAELASRDSELQGLRRSEALLREERDSLRSTNVALEHEIAVLHRLKATEQRLRTERDTVRVDYSKLQKEVAALRVKNAEQVDVEKQLRNDLAVSRGANSVLRDRVVSLRRLLATSEAAADQMRREKTTLEEQVANMRRWTEEDAATTAHLRRENTTMANDLATLRRQKQEDAATISSLRRDSERLAEFVERERLWRQARSDLEQLHREWQERIRMEEEAARKREEQRRRETTAFNRLSGQWDALRQSSTQTQGATLTPQQQYETVWSQRLCPSSKLTFDTFPWPVAPGAHIINPAAVETFLLDGVDASRRKQAIRSQLLRWHPDKFTARGILDHVASSDWERVLQRQKEVVLCLTTLLARV</sequence>
<evidence type="ECO:0000256" key="4">
    <source>
        <dbReference type="ARBA" id="ARBA00023043"/>
    </source>
</evidence>
<keyword evidence="8" id="KW-1185">Reference proteome</keyword>
<evidence type="ECO:0000256" key="2">
    <source>
        <dbReference type="ARBA" id="ARBA00022553"/>
    </source>
</evidence>
<dbReference type="EMBL" id="KV426055">
    <property type="protein sequence ID" value="KZV90153.1"/>
    <property type="molecule type" value="Genomic_DNA"/>
</dbReference>
<comment type="subcellular location">
    <subcellularLocation>
        <location evidence="1">Nucleus</location>
    </subcellularLocation>
</comment>
<protein>
    <recommendedName>
        <fullName evidence="9">J domain-containing protein</fullName>
    </recommendedName>
</protein>
<organism evidence="7 8">
    <name type="scientific">Exidia glandulosa HHB12029</name>
    <dbReference type="NCBI Taxonomy" id="1314781"/>
    <lineage>
        <taxon>Eukaryota</taxon>
        <taxon>Fungi</taxon>
        <taxon>Dikarya</taxon>
        <taxon>Basidiomycota</taxon>
        <taxon>Agaricomycotina</taxon>
        <taxon>Agaricomycetes</taxon>
        <taxon>Auriculariales</taxon>
        <taxon>Exidiaceae</taxon>
        <taxon>Exidia</taxon>
    </lineage>
</organism>
<feature type="coiled-coil region" evidence="6">
    <location>
        <begin position="121"/>
        <end position="158"/>
    </location>
</feature>
<reference evidence="7 8" key="1">
    <citation type="journal article" date="2016" name="Mol. Biol. Evol.">
        <title>Comparative Genomics of Early-Diverging Mushroom-Forming Fungi Provides Insights into the Origins of Lignocellulose Decay Capabilities.</title>
        <authorList>
            <person name="Nagy L.G."/>
            <person name="Riley R."/>
            <person name="Tritt A."/>
            <person name="Adam C."/>
            <person name="Daum C."/>
            <person name="Floudas D."/>
            <person name="Sun H."/>
            <person name="Yadav J.S."/>
            <person name="Pangilinan J."/>
            <person name="Larsson K.H."/>
            <person name="Matsuura K."/>
            <person name="Barry K."/>
            <person name="Labutti K."/>
            <person name="Kuo R."/>
            <person name="Ohm R.A."/>
            <person name="Bhattacharya S.S."/>
            <person name="Shirouzu T."/>
            <person name="Yoshinaga Y."/>
            <person name="Martin F.M."/>
            <person name="Grigoriev I.V."/>
            <person name="Hibbett D.S."/>
        </authorList>
    </citation>
    <scope>NUCLEOTIDE SEQUENCE [LARGE SCALE GENOMIC DNA]</scope>
    <source>
        <strain evidence="7 8">HHB12029</strain>
    </source>
</reference>
<feature type="coiled-coil region" evidence="6">
    <location>
        <begin position="215"/>
        <end position="242"/>
    </location>
</feature>
<dbReference type="InParanoid" id="A0A165G8R9"/>
<evidence type="ECO:0000313" key="7">
    <source>
        <dbReference type="EMBL" id="KZV90153.1"/>
    </source>
</evidence>
<keyword evidence="5" id="KW-0539">Nucleus</keyword>
<evidence type="ECO:0000256" key="6">
    <source>
        <dbReference type="SAM" id="Coils"/>
    </source>
</evidence>
<dbReference type="InterPro" id="IPR038753">
    <property type="entry name" value="NFKBIL1"/>
</dbReference>
<dbReference type="GO" id="GO:0043124">
    <property type="term" value="P:negative regulation of canonical NF-kappaB signal transduction"/>
    <property type="evidence" value="ECO:0007669"/>
    <property type="project" value="InterPro"/>
</dbReference>
<keyword evidence="4" id="KW-0040">ANK repeat</keyword>
<keyword evidence="3" id="KW-0677">Repeat</keyword>
<proteinExistence type="predicted"/>
<gene>
    <name evidence="7" type="ORF">EXIGLDRAFT_720632</name>
</gene>
<dbReference type="PANTHER" id="PTHR15263">
    <property type="entry name" value="I-KAPPA-B-LIKE PROTEIN IKBL"/>
    <property type="match status" value="1"/>
</dbReference>
<dbReference type="GO" id="GO:0005634">
    <property type="term" value="C:nucleus"/>
    <property type="evidence" value="ECO:0007669"/>
    <property type="project" value="UniProtKB-SubCell"/>
</dbReference>
<keyword evidence="6" id="KW-0175">Coiled coil</keyword>
<accession>A0A165G8R9</accession>
<name>A0A165G8R9_EXIGL</name>
<keyword evidence="2" id="KW-0597">Phosphoprotein</keyword>
<evidence type="ECO:0000256" key="3">
    <source>
        <dbReference type="ARBA" id="ARBA00022737"/>
    </source>
</evidence>
<evidence type="ECO:0000256" key="1">
    <source>
        <dbReference type="ARBA" id="ARBA00004123"/>
    </source>
</evidence>
<dbReference type="OrthoDB" id="412109at2759"/>
<dbReference type="AlphaFoldDB" id="A0A165G8R9"/>
<evidence type="ECO:0000256" key="5">
    <source>
        <dbReference type="ARBA" id="ARBA00023242"/>
    </source>
</evidence>
<dbReference type="PANTHER" id="PTHR15263:SF1">
    <property type="entry name" value="NF-KAPPA-B INHIBITOR-LIKE PROTEIN 1"/>
    <property type="match status" value="1"/>
</dbReference>
<dbReference type="Proteomes" id="UP000077266">
    <property type="component" value="Unassembled WGS sequence"/>
</dbReference>
<evidence type="ECO:0000313" key="8">
    <source>
        <dbReference type="Proteomes" id="UP000077266"/>
    </source>
</evidence>
<evidence type="ECO:0008006" key="9">
    <source>
        <dbReference type="Google" id="ProtNLM"/>
    </source>
</evidence>